<evidence type="ECO:0008006" key="4">
    <source>
        <dbReference type="Google" id="ProtNLM"/>
    </source>
</evidence>
<proteinExistence type="predicted"/>
<reference evidence="2 3" key="1">
    <citation type="journal article" date="2021" name="Elife">
        <title>Chloroplast acquisition without the gene transfer in kleptoplastic sea slugs, Plakobranchus ocellatus.</title>
        <authorList>
            <person name="Maeda T."/>
            <person name="Takahashi S."/>
            <person name="Yoshida T."/>
            <person name="Shimamura S."/>
            <person name="Takaki Y."/>
            <person name="Nagai Y."/>
            <person name="Toyoda A."/>
            <person name="Suzuki Y."/>
            <person name="Arimoto A."/>
            <person name="Ishii H."/>
            <person name="Satoh N."/>
            <person name="Nishiyama T."/>
            <person name="Hasebe M."/>
            <person name="Maruyama T."/>
            <person name="Minagawa J."/>
            <person name="Obokata J."/>
            <person name="Shigenobu S."/>
        </authorList>
    </citation>
    <scope>NUCLEOTIDE SEQUENCE [LARGE SCALE GENOMIC DNA]</scope>
</reference>
<evidence type="ECO:0000313" key="3">
    <source>
        <dbReference type="Proteomes" id="UP000762676"/>
    </source>
</evidence>
<dbReference type="Proteomes" id="UP000762676">
    <property type="component" value="Unassembled WGS sequence"/>
</dbReference>
<protein>
    <recommendedName>
        <fullName evidence="4">Spondin domain-containing protein</fullName>
    </recommendedName>
</protein>
<evidence type="ECO:0000256" key="1">
    <source>
        <dbReference type="SAM" id="MobiDB-lite"/>
    </source>
</evidence>
<feature type="region of interest" description="Disordered" evidence="1">
    <location>
        <begin position="1"/>
        <end position="23"/>
    </location>
</feature>
<feature type="compositionally biased region" description="Polar residues" evidence="1">
    <location>
        <begin position="1"/>
        <end position="12"/>
    </location>
</feature>
<dbReference type="EMBL" id="BMAT01011341">
    <property type="protein sequence ID" value="GFR70761.1"/>
    <property type="molecule type" value="Genomic_DNA"/>
</dbReference>
<organism evidence="2 3">
    <name type="scientific">Elysia marginata</name>
    <dbReference type="NCBI Taxonomy" id="1093978"/>
    <lineage>
        <taxon>Eukaryota</taxon>
        <taxon>Metazoa</taxon>
        <taxon>Spiralia</taxon>
        <taxon>Lophotrochozoa</taxon>
        <taxon>Mollusca</taxon>
        <taxon>Gastropoda</taxon>
        <taxon>Heterobranchia</taxon>
        <taxon>Euthyneura</taxon>
        <taxon>Panpulmonata</taxon>
        <taxon>Sacoglossa</taxon>
        <taxon>Placobranchoidea</taxon>
        <taxon>Plakobranchidae</taxon>
        <taxon>Elysia</taxon>
    </lineage>
</organism>
<dbReference type="AlphaFoldDB" id="A0AAV4FEF7"/>
<gene>
    <name evidence="2" type="ORF">ElyMa_005660800</name>
</gene>
<keyword evidence="3" id="KW-1185">Reference proteome</keyword>
<evidence type="ECO:0000313" key="2">
    <source>
        <dbReference type="EMBL" id="GFR70761.1"/>
    </source>
</evidence>
<name>A0AAV4FEF7_9GAST</name>
<accession>A0AAV4FEF7</accession>
<sequence>MAAEKQVNSTHHNLGRARKTDSPTPSCVRLIFACMVVLVVAQPFKDVAKTTEWTTPNVQPIPAPLLSGFHCAMDKVPYFRPVLPFHSVMDQGSWPPCIDHFPSLSRIASTP</sequence>
<comment type="caution">
    <text evidence="2">The sequence shown here is derived from an EMBL/GenBank/DDBJ whole genome shotgun (WGS) entry which is preliminary data.</text>
</comment>